<dbReference type="Proteomes" id="UP000091926">
    <property type="component" value="Chromosome"/>
</dbReference>
<dbReference type="RefSeq" id="WP_066653293.1">
    <property type="nucleotide sequence ID" value="NZ_CBCSCL010000025.1"/>
</dbReference>
<comment type="function">
    <text evidence="2">Hydrolyzes RNA 2',3'-cyclic phosphodiester to an RNA 2'-phosphomonoester.</text>
</comment>
<gene>
    <name evidence="4" type="ORF">BAU07_01780</name>
</gene>
<keyword evidence="1 2" id="KW-0378">Hydrolase</keyword>
<evidence type="ECO:0000313" key="4">
    <source>
        <dbReference type="EMBL" id="ANN76020.1"/>
    </source>
</evidence>
<dbReference type="HAMAP" id="MF_01940">
    <property type="entry name" value="RNA_CPDase"/>
    <property type="match status" value="1"/>
</dbReference>
<evidence type="ECO:0000256" key="2">
    <source>
        <dbReference type="HAMAP-Rule" id="MF_01940"/>
    </source>
</evidence>
<dbReference type="KEGG" id="bfz:BAU07_01780"/>
<dbReference type="GO" id="GO:0008664">
    <property type="term" value="F:RNA 2',3'-cyclic 3'-phosphodiesterase activity"/>
    <property type="evidence" value="ECO:0007669"/>
    <property type="project" value="UniProtKB-EC"/>
</dbReference>
<protein>
    <recommendedName>
        <fullName evidence="2">RNA 2',3'-cyclic phosphodiesterase</fullName>
        <shortName evidence="2">RNA 2',3'-CPDase</shortName>
        <ecNumber evidence="2">3.1.4.58</ecNumber>
    </recommendedName>
</protein>
<dbReference type="EC" id="3.1.4.58" evidence="2"/>
<sequence length="211" mass="23136">MAPRSQPLPSAEPAQAGSVRLFFALWPDAVTLRMLTQWAQQAHAACGGRVMRPDTLHLTLAFLGDTSPEVMHTLAQATKTQRIAPGAVTLSRFGAFARPGIVWAGPADGGMTPVDDEMDAGRGQHRPDEDDQGAARLQAEHARLWDWVGPLHPARPENRFRPHVTLLRNADTRQLPQPPATPVVWRYDRYVLVASTQNGASRYRIVAATQA</sequence>
<feature type="active site" description="Proton acceptor" evidence="2">
    <location>
        <position position="163"/>
    </location>
</feature>
<keyword evidence="5" id="KW-1185">Reference proteome</keyword>
<feature type="short sequence motif" description="HXTX 2" evidence="2">
    <location>
        <begin position="163"/>
        <end position="166"/>
    </location>
</feature>
<feature type="domain" description="Phosphoesterase HXTX" evidence="3">
    <location>
        <begin position="33"/>
        <end position="103"/>
    </location>
</feature>
<dbReference type="InterPro" id="IPR009097">
    <property type="entry name" value="Cyclic_Pdiesterase"/>
</dbReference>
<evidence type="ECO:0000313" key="5">
    <source>
        <dbReference type="Proteomes" id="UP000091926"/>
    </source>
</evidence>
<feature type="short sequence motif" description="HXTX 1" evidence="2">
    <location>
        <begin position="57"/>
        <end position="60"/>
    </location>
</feature>
<dbReference type="EMBL" id="CP016172">
    <property type="protein sequence ID" value="ANN76020.1"/>
    <property type="molecule type" value="Genomic_DNA"/>
</dbReference>
<dbReference type="GO" id="GO:0004113">
    <property type="term" value="F:2',3'-cyclic-nucleotide 3'-phosphodiesterase activity"/>
    <property type="evidence" value="ECO:0007669"/>
    <property type="project" value="InterPro"/>
</dbReference>
<dbReference type="SUPFAM" id="SSF55144">
    <property type="entry name" value="LigT-like"/>
    <property type="match status" value="1"/>
</dbReference>
<dbReference type="PANTHER" id="PTHR35561">
    <property type="entry name" value="RNA 2',3'-CYCLIC PHOSPHODIESTERASE"/>
    <property type="match status" value="1"/>
</dbReference>
<reference evidence="4 5" key="1">
    <citation type="submission" date="2016-06" db="EMBL/GenBank/DDBJ databases">
        <title>Complete genome sequences of Bordetella bronchialis and Bordetella flabilis.</title>
        <authorList>
            <person name="LiPuma J.J."/>
            <person name="Spilker T."/>
        </authorList>
    </citation>
    <scope>NUCLEOTIDE SEQUENCE [LARGE SCALE GENOMIC DNA]</scope>
    <source>
        <strain evidence="4 5">AU10664</strain>
    </source>
</reference>
<evidence type="ECO:0000256" key="1">
    <source>
        <dbReference type="ARBA" id="ARBA00022801"/>
    </source>
</evidence>
<dbReference type="OrthoDB" id="7061261at2"/>
<comment type="catalytic activity">
    <reaction evidence="2">
        <text>a 3'-end 2',3'-cyclophospho-ribonucleotide-RNA + H2O = a 3'-end 2'-phospho-ribonucleotide-RNA + H(+)</text>
        <dbReference type="Rhea" id="RHEA:11828"/>
        <dbReference type="Rhea" id="RHEA-COMP:10464"/>
        <dbReference type="Rhea" id="RHEA-COMP:17353"/>
        <dbReference type="ChEBI" id="CHEBI:15377"/>
        <dbReference type="ChEBI" id="CHEBI:15378"/>
        <dbReference type="ChEBI" id="CHEBI:83064"/>
        <dbReference type="ChEBI" id="CHEBI:173113"/>
        <dbReference type="EC" id="3.1.4.58"/>
    </reaction>
</comment>
<feature type="active site" description="Proton donor" evidence="2">
    <location>
        <position position="57"/>
    </location>
</feature>
<accession>A0A193G866</accession>
<dbReference type="InterPro" id="IPR014051">
    <property type="entry name" value="Phosphoesterase_HXTX"/>
</dbReference>
<dbReference type="AlphaFoldDB" id="A0A193G866"/>
<proteinExistence type="inferred from homology"/>
<dbReference type="InterPro" id="IPR004175">
    <property type="entry name" value="RNA_CPDase"/>
</dbReference>
<name>A0A193G866_9BORD</name>
<organism evidence="4 5">
    <name type="scientific">Bordetella flabilis</name>
    <dbReference type="NCBI Taxonomy" id="463014"/>
    <lineage>
        <taxon>Bacteria</taxon>
        <taxon>Pseudomonadati</taxon>
        <taxon>Pseudomonadota</taxon>
        <taxon>Betaproteobacteria</taxon>
        <taxon>Burkholderiales</taxon>
        <taxon>Alcaligenaceae</taxon>
        <taxon>Bordetella</taxon>
    </lineage>
</organism>
<evidence type="ECO:0000259" key="3">
    <source>
        <dbReference type="Pfam" id="PF02834"/>
    </source>
</evidence>
<dbReference type="Gene3D" id="3.90.1140.10">
    <property type="entry name" value="Cyclic phosphodiesterase"/>
    <property type="match status" value="1"/>
</dbReference>
<dbReference type="STRING" id="463014.BAU07_01780"/>
<dbReference type="PANTHER" id="PTHR35561:SF1">
    <property type="entry name" value="RNA 2',3'-CYCLIC PHOSPHODIESTERASE"/>
    <property type="match status" value="1"/>
</dbReference>
<comment type="similarity">
    <text evidence="2">Belongs to the 2H phosphoesterase superfamily. ThpR family.</text>
</comment>
<dbReference type="Pfam" id="PF02834">
    <property type="entry name" value="LigT_PEase"/>
    <property type="match status" value="1"/>
</dbReference>